<dbReference type="RefSeq" id="XP_024748498.1">
    <property type="nucleotide sequence ID" value="XM_024897306.1"/>
</dbReference>
<organism evidence="3 4">
    <name type="scientific">Trichoderma citrinoviride</name>
    <dbReference type="NCBI Taxonomy" id="58853"/>
    <lineage>
        <taxon>Eukaryota</taxon>
        <taxon>Fungi</taxon>
        <taxon>Dikarya</taxon>
        <taxon>Ascomycota</taxon>
        <taxon>Pezizomycotina</taxon>
        <taxon>Sordariomycetes</taxon>
        <taxon>Hypocreomycetidae</taxon>
        <taxon>Hypocreales</taxon>
        <taxon>Hypocreaceae</taxon>
        <taxon>Trichoderma</taxon>
    </lineage>
</organism>
<keyword evidence="1" id="KW-0147">Chitin-binding</keyword>
<evidence type="ECO:0000313" key="3">
    <source>
        <dbReference type="EMBL" id="PTB65178.1"/>
    </source>
</evidence>
<name>A0A2T4B7B1_9HYPO</name>
<dbReference type="EMBL" id="KZ680215">
    <property type="protein sequence ID" value="PTB65178.1"/>
    <property type="molecule type" value="Genomic_DNA"/>
</dbReference>
<dbReference type="Proteomes" id="UP000241546">
    <property type="component" value="Unassembled WGS sequence"/>
</dbReference>
<keyword evidence="2" id="KW-0843">Virulence</keyword>
<dbReference type="PANTHER" id="PTHR47700">
    <property type="entry name" value="V CHITINASE, PUTATIVE (AFU_ORTHOLOGUE AFUA_6G13720)-RELATED"/>
    <property type="match status" value="1"/>
</dbReference>
<evidence type="ECO:0000256" key="1">
    <source>
        <dbReference type="ARBA" id="ARBA00022669"/>
    </source>
</evidence>
<proteinExistence type="predicted"/>
<accession>A0A2T4B7B1</accession>
<dbReference type="AlphaFoldDB" id="A0A2T4B7B1"/>
<protein>
    <submittedName>
        <fullName evidence="3">Uncharacterized protein</fullName>
    </submittedName>
</protein>
<dbReference type="GeneID" id="36605424"/>
<dbReference type="PANTHER" id="PTHR47700:SF1">
    <property type="entry name" value="CHITINASE"/>
    <property type="match status" value="1"/>
</dbReference>
<reference evidence="4" key="1">
    <citation type="submission" date="2016-07" db="EMBL/GenBank/DDBJ databases">
        <title>Multiple horizontal gene transfer events from other fungi enriched the ability of initially mycotrophic Trichoderma (Ascomycota) to feed on dead plant biomass.</title>
        <authorList>
            <consortium name="DOE Joint Genome Institute"/>
            <person name="Atanasova L."/>
            <person name="Chenthamara K."/>
            <person name="Zhang J."/>
            <person name="Grujic M."/>
            <person name="Henrissat B."/>
            <person name="Kuo A."/>
            <person name="Aerts A."/>
            <person name="Salamov A."/>
            <person name="Lipzen A."/>
            <person name="Labutti K."/>
            <person name="Barry K."/>
            <person name="Miao Y."/>
            <person name="Rahimi M.J."/>
            <person name="Shen Q."/>
            <person name="Grigoriev I.V."/>
            <person name="Kubicek C.P."/>
            <person name="Druzhinina I.S."/>
        </authorList>
    </citation>
    <scope>NUCLEOTIDE SEQUENCE [LARGE SCALE GENOMIC DNA]</scope>
    <source>
        <strain evidence="4">TUCIM 6016</strain>
    </source>
</reference>
<evidence type="ECO:0000313" key="4">
    <source>
        <dbReference type="Proteomes" id="UP000241546"/>
    </source>
</evidence>
<evidence type="ECO:0000256" key="2">
    <source>
        <dbReference type="ARBA" id="ARBA00023026"/>
    </source>
</evidence>
<keyword evidence="4" id="KW-1185">Reference proteome</keyword>
<dbReference type="OrthoDB" id="73875at2759"/>
<gene>
    <name evidence="3" type="ORF">BBK36DRAFT_1204414</name>
</gene>
<dbReference type="InterPro" id="IPR053214">
    <property type="entry name" value="LysM12-like"/>
</dbReference>
<dbReference type="GO" id="GO:0008061">
    <property type="term" value="F:chitin binding"/>
    <property type="evidence" value="ECO:0007669"/>
    <property type="project" value="UniProtKB-KW"/>
</dbReference>
<sequence length="491" mass="52297">MPPSLRSSAWLRPRGASLGLLYITLATLSSFISTSSAESTHPQLPASTGNQEEGDRIGNWTSLTCSDPAAENALFTGCAQRWSELDADDAWKDVIRVWTQYDKGKTTFSASVMNTLHAPNKTDCGLLAGGNCDQTLPCGYFEGTDGKGGSGPAATEIYNSFNMINELYYDLYGQFYSSAQANMFSIMSMEDTFAPVRPKHNEKWLLILRNLLDLGVTAITAAYLDGYAGANTAKDIVNATLVLGTAVIPATVDGSSNKQWTPKAQATFSATMGQVVSGWATVVENQVYTLFNGSEASVQLLGSMIANGNLIECNGSSVTDTENLLGDHIQKVFYGLSIPALWTVSGTHAFVVDSGYPCGTVNPLTQYMTEDTQEATYSCHNGSLYYLVYPDGGNPTHFTAPPGLDELVSGRWGNLTLSDLIAGSVNTYVANGNANGGAPASPQSQQTLQDLAKKDITTPGFITLPVCSPQVAWASWSKSNASAPSYPCNAL</sequence>